<protein>
    <recommendedName>
        <fullName evidence="3">Erythromycin biosynthesis protein CIII-like C-terminal domain-containing protein</fullName>
    </recommendedName>
</protein>
<dbReference type="PANTHER" id="PTHR48050">
    <property type="entry name" value="STEROL 3-BETA-GLUCOSYLTRANSFERASE"/>
    <property type="match status" value="1"/>
</dbReference>
<dbReference type="SUPFAM" id="SSF53756">
    <property type="entry name" value="UDP-Glycosyltransferase/glycogen phosphorylase"/>
    <property type="match status" value="1"/>
</dbReference>
<dbReference type="Proteomes" id="UP001412067">
    <property type="component" value="Unassembled WGS sequence"/>
</dbReference>
<evidence type="ECO:0000313" key="5">
    <source>
        <dbReference type="Proteomes" id="UP001412067"/>
    </source>
</evidence>
<keyword evidence="2" id="KW-1133">Transmembrane helix</keyword>
<dbReference type="PANTHER" id="PTHR48050:SF11">
    <property type="entry name" value="GLYCOSYLTRANSFERASE"/>
    <property type="match status" value="1"/>
</dbReference>
<feature type="domain" description="Erythromycin biosynthesis protein CIII-like C-terminal" evidence="3">
    <location>
        <begin position="400"/>
        <end position="476"/>
    </location>
</feature>
<proteinExistence type="predicted"/>
<evidence type="ECO:0000256" key="1">
    <source>
        <dbReference type="ARBA" id="ARBA00022679"/>
    </source>
</evidence>
<evidence type="ECO:0000256" key="2">
    <source>
        <dbReference type="SAM" id="Phobius"/>
    </source>
</evidence>
<dbReference type="Pfam" id="PF06722">
    <property type="entry name" value="EryCIII-like_C"/>
    <property type="match status" value="1"/>
</dbReference>
<gene>
    <name evidence="4" type="ORF">KSP40_PGU009036</name>
</gene>
<accession>A0ABR2N367</accession>
<dbReference type="EMBL" id="JBBWWR010000002">
    <property type="protein sequence ID" value="KAK8970309.1"/>
    <property type="molecule type" value="Genomic_DNA"/>
</dbReference>
<evidence type="ECO:0000259" key="3">
    <source>
        <dbReference type="Pfam" id="PF06722"/>
    </source>
</evidence>
<sequence length="526" mass="58760">MEIMERNSRPRAVFMAFGTIGDVSPLAAIAAVLANDQKHYQVVFISHAEHQNINLYLKAKNVAYISVSTPPALSFVQFSDASDDPNFISFGMYKVKIQTEHKQECLSAVAKVLGDVPCIKGDFIVINFFALEGWNIAELYQVQCVVAAPYVVPYSAPSSFERCFKKELPLLYKYFLQASDNEICWNDIVHWMWPLFTEEWGKWRSECLCLGSLPFMDPVTNLPKWHMRERSPLLLYGFSMEIVECPGYWPANAHVCGFWCLPMEWQFCCSGCREMLSPTYSNCSIKKNMLCANHAIFENFLMDESSSCLPIFIGLSSIGRLGFIRNPEAFLSVLEAIIKNTKYRFILFTAGYEPLEAVIHLISGASSDSDKLSNLNFRKDCTLLFGDRLLCFSGSISYTWMFQRCAVVVHHGGSGSTAAALHAGVPQIICPFILDQFYWAERLSWLGVAPNALERHHLVPDTNDPSSINAAADKLAKAIILALSPTMKEQALKLSEILSAEDGVGAALQILKEQVLILAGDGTDMP</sequence>
<keyword evidence="5" id="KW-1185">Reference proteome</keyword>
<dbReference type="CDD" id="cd03784">
    <property type="entry name" value="GT1_Gtf-like"/>
    <property type="match status" value="1"/>
</dbReference>
<dbReference type="InterPro" id="IPR010610">
    <property type="entry name" value="EryCIII-like_C"/>
</dbReference>
<evidence type="ECO:0000313" key="4">
    <source>
        <dbReference type="EMBL" id="KAK8970309.1"/>
    </source>
</evidence>
<organism evidence="4 5">
    <name type="scientific">Platanthera guangdongensis</name>
    <dbReference type="NCBI Taxonomy" id="2320717"/>
    <lineage>
        <taxon>Eukaryota</taxon>
        <taxon>Viridiplantae</taxon>
        <taxon>Streptophyta</taxon>
        <taxon>Embryophyta</taxon>
        <taxon>Tracheophyta</taxon>
        <taxon>Spermatophyta</taxon>
        <taxon>Magnoliopsida</taxon>
        <taxon>Liliopsida</taxon>
        <taxon>Asparagales</taxon>
        <taxon>Orchidaceae</taxon>
        <taxon>Orchidoideae</taxon>
        <taxon>Orchideae</taxon>
        <taxon>Orchidinae</taxon>
        <taxon>Platanthera</taxon>
    </lineage>
</organism>
<dbReference type="InterPro" id="IPR002213">
    <property type="entry name" value="UDP_glucos_trans"/>
</dbReference>
<reference evidence="4 5" key="1">
    <citation type="journal article" date="2022" name="Nat. Plants">
        <title>Genomes of leafy and leafless Platanthera orchids illuminate the evolution of mycoheterotrophy.</title>
        <authorList>
            <person name="Li M.H."/>
            <person name="Liu K.W."/>
            <person name="Li Z."/>
            <person name="Lu H.C."/>
            <person name="Ye Q.L."/>
            <person name="Zhang D."/>
            <person name="Wang J.Y."/>
            <person name="Li Y.F."/>
            <person name="Zhong Z.M."/>
            <person name="Liu X."/>
            <person name="Yu X."/>
            <person name="Liu D.K."/>
            <person name="Tu X.D."/>
            <person name="Liu B."/>
            <person name="Hao Y."/>
            <person name="Liao X.Y."/>
            <person name="Jiang Y.T."/>
            <person name="Sun W.H."/>
            <person name="Chen J."/>
            <person name="Chen Y.Q."/>
            <person name="Ai Y."/>
            <person name="Zhai J.W."/>
            <person name="Wu S.S."/>
            <person name="Zhou Z."/>
            <person name="Hsiao Y.Y."/>
            <person name="Wu W.L."/>
            <person name="Chen Y.Y."/>
            <person name="Lin Y.F."/>
            <person name="Hsu J.L."/>
            <person name="Li C.Y."/>
            <person name="Wang Z.W."/>
            <person name="Zhao X."/>
            <person name="Zhong W.Y."/>
            <person name="Ma X.K."/>
            <person name="Ma L."/>
            <person name="Huang J."/>
            <person name="Chen G.Z."/>
            <person name="Huang M.Z."/>
            <person name="Huang L."/>
            <person name="Peng D.H."/>
            <person name="Luo Y.B."/>
            <person name="Zou S.Q."/>
            <person name="Chen S.P."/>
            <person name="Lan S."/>
            <person name="Tsai W.C."/>
            <person name="Van de Peer Y."/>
            <person name="Liu Z.J."/>
        </authorList>
    </citation>
    <scope>NUCLEOTIDE SEQUENCE [LARGE SCALE GENOMIC DNA]</scope>
    <source>
        <strain evidence="4">Lor288</strain>
    </source>
</reference>
<comment type="caution">
    <text evidence="4">The sequence shown here is derived from an EMBL/GenBank/DDBJ whole genome shotgun (WGS) entry which is preliminary data.</text>
</comment>
<keyword evidence="2" id="KW-0472">Membrane</keyword>
<dbReference type="Gene3D" id="3.40.50.2000">
    <property type="entry name" value="Glycogen Phosphorylase B"/>
    <property type="match status" value="2"/>
</dbReference>
<dbReference type="InterPro" id="IPR050426">
    <property type="entry name" value="Glycosyltransferase_28"/>
</dbReference>
<keyword evidence="2" id="KW-0812">Transmembrane</keyword>
<keyword evidence="1" id="KW-0808">Transferase</keyword>
<feature type="transmembrane region" description="Helical" evidence="2">
    <location>
        <begin position="12"/>
        <end position="34"/>
    </location>
</feature>
<name>A0ABR2N367_9ASPA</name>